<keyword evidence="1" id="KW-0472">Membrane</keyword>
<reference evidence="3" key="1">
    <citation type="submission" date="2017-12" db="EMBL/GenBank/DDBJ databases">
        <authorList>
            <consortium name="DOE Joint Genome Institute"/>
            <person name="Mondo S.J."/>
            <person name="Kjaerbolling I."/>
            <person name="Vesth T.C."/>
            <person name="Frisvad J.C."/>
            <person name="Nybo J.L."/>
            <person name="Theobald S."/>
            <person name="Kuo A."/>
            <person name="Bowyer P."/>
            <person name="Matsuda Y."/>
            <person name="Lyhne E.K."/>
            <person name="Kogle M.E."/>
            <person name="Clum A."/>
            <person name="Lipzen A."/>
            <person name="Salamov A."/>
            <person name="Ngan C.Y."/>
            <person name="Daum C."/>
            <person name="Chiniquy J."/>
            <person name="Barry K."/>
            <person name="LaButti K."/>
            <person name="Haridas S."/>
            <person name="Simmons B.A."/>
            <person name="Magnuson J.K."/>
            <person name="Mortensen U.H."/>
            <person name="Larsen T.O."/>
            <person name="Grigoriev I.V."/>
            <person name="Baker S.E."/>
            <person name="Andersen M.R."/>
            <person name="Nordberg H.P."/>
            <person name="Cantor M.N."/>
            <person name="Hua S.X."/>
        </authorList>
    </citation>
    <scope>NUCLEOTIDE SEQUENCE [LARGE SCALE GENOMIC DNA]</scope>
    <source>
        <strain evidence="3">IBT 19404</strain>
    </source>
</reference>
<gene>
    <name evidence="2" type="ORF">BDW42DRAFT_173074</name>
</gene>
<keyword evidence="3" id="KW-1185">Reference proteome</keyword>
<evidence type="ECO:0000313" key="3">
    <source>
        <dbReference type="Proteomes" id="UP000235023"/>
    </source>
</evidence>
<sequence>MSAGDHDASDTGVTPPRLGVVICFLAFRHLPYGLSYVVCFYFFILFLPFLRNKEE</sequence>
<proteinExistence type="predicted"/>
<feature type="transmembrane region" description="Helical" evidence="1">
    <location>
        <begin position="30"/>
        <end position="50"/>
    </location>
</feature>
<organism evidence="2 3">
    <name type="scientific">Aspergillus taichungensis</name>
    <dbReference type="NCBI Taxonomy" id="482145"/>
    <lineage>
        <taxon>Eukaryota</taxon>
        <taxon>Fungi</taxon>
        <taxon>Dikarya</taxon>
        <taxon>Ascomycota</taxon>
        <taxon>Pezizomycotina</taxon>
        <taxon>Eurotiomycetes</taxon>
        <taxon>Eurotiomycetidae</taxon>
        <taxon>Eurotiales</taxon>
        <taxon>Aspergillaceae</taxon>
        <taxon>Aspergillus</taxon>
        <taxon>Aspergillus subgen. Circumdati</taxon>
    </lineage>
</organism>
<dbReference type="EMBL" id="KZ559562">
    <property type="protein sequence ID" value="PLN79284.1"/>
    <property type="molecule type" value="Genomic_DNA"/>
</dbReference>
<dbReference type="AlphaFoldDB" id="A0A2J5HPW8"/>
<keyword evidence="1" id="KW-0812">Transmembrane</keyword>
<name>A0A2J5HPW8_9EURO</name>
<evidence type="ECO:0000256" key="1">
    <source>
        <dbReference type="SAM" id="Phobius"/>
    </source>
</evidence>
<evidence type="ECO:0000313" key="2">
    <source>
        <dbReference type="EMBL" id="PLN79284.1"/>
    </source>
</evidence>
<protein>
    <submittedName>
        <fullName evidence="2">Uncharacterized protein</fullName>
    </submittedName>
</protein>
<accession>A0A2J5HPW8</accession>
<keyword evidence="1" id="KW-1133">Transmembrane helix</keyword>
<dbReference type="Proteomes" id="UP000235023">
    <property type="component" value="Unassembled WGS sequence"/>
</dbReference>